<dbReference type="CDD" id="cd01630">
    <property type="entry name" value="HAD_KDO-like"/>
    <property type="match status" value="1"/>
</dbReference>
<dbReference type="SFLD" id="SFLDG01138">
    <property type="entry name" value="C1.6.2:_Deoxy-d-mannose-octulo"/>
    <property type="match status" value="1"/>
</dbReference>
<accession>A0AA46DY85</accession>
<keyword evidence="9" id="KW-1185">Reference proteome</keyword>
<organism evidence="8 9">
    <name type="scientific">Hypnocyclicus thermotrophus</name>
    <dbReference type="NCBI Taxonomy" id="1627895"/>
    <lineage>
        <taxon>Bacteria</taxon>
        <taxon>Fusobacteriati</taxon>
        <taxon>Fusobacteriota</taxon>
        <taxon>Fusobacteriia</taxon>
        <taxon>Fusobacteriales</taxon>
        <taxon>Fusobacteriaceae</taxon>
        <taxon>Hypnocyclicus</taxon>
    </lineage>
</organism>
<dbReference type="AlphaFoldDB" id="A0AA46DY85"/>
<comment type="caution">
    <text evidence="8">The sequence shown here is derived from an EMBL/GenBank/DDBJ whole genome shotgun (WGS) entry which is preliminary data.</text>
</comment>
<evidence type="ECO:0000256" key="3">
    <source>
        <dbReference type="ARBA" id="ARBA00011881"/>
    </source>
</evidence>
<name>A0AA46DY85_9FUSO</name>
<dbReference type="Pfam" id="PF08282">
    <property type="entry name" value="Hydrolase_3"/>
    <property type="match status" value="1"/>
</dbReference>
<reference evidence="8 9" key="1">
    <citation type="submission" date="2019-03" db="EMBL/GenBank/DDBJ databases">
        <title>Genomic Encyclopedia of Type Strains, Phase IV (KMG-IV): sequencing the most valuable type-strain genomes for metagenomic binning, comparative biology and taxonomic classification.</title>
        <authorList>
            <person name="Goeker M."/>
        </authorList>
    </citation>
    <scope>NUCLEOTIDE SEQUENCE [LARGE SCALE GENOMIC DNA]</scope>
    <source>
        <strain evidence="8 9">DSM 100055</strain>
    </source>
</reference>
<dbReference type="InterPro" id="IPR036412">
    <property type="entry name" value="HAD-like_sf"/>
</dbReference>
<dbReference type="FunFam" id="3.40.50.1000:FF:000029">
    <property type="entry name" value="3-deoxy-D-manno-octulosonate 8-phosphate phosphatase KdsC"/>
    <property type="match status" value="1"/>
</dbReference>
<dbReference type="InterPro" id="IPR050793">
    <property type="entry name" value="CMP-NeuNAc_synthase"/>
</dbReference>
<keyword evidence="6 7" id="KW-0460">Magnesium</keyword>
<feature type="binding site" evidence="7">
    <location>
        <position position="14"/>
    </location>
    <ligand>
        <name>Mg(2+)</name>
        <dbReference type="ChEBI" id="CHEBI:18420"/>
    </ligand>
</feature>
<dbReference type="PANTHER" id="PTHR21485">
    <property type="entry name" value="HAD SUPERFAMILY MEMBERS CMAS AND KDSC"/>
    <property type="match status" value="1"/>
</dbReference>
<dbReference type="GO" id="GO:0046872">
    <property type="term" value="F:metal ion binding"/>
    <property type="evidence" value="ECO:0007669"/>
    <property type="project" value="UniProtKB-KW"/>
</dbReference>
<keyword evidence="5" id="KW-0378">Hydrolase</keyword>
<dbReference type="PIRSF" id="PIRSF006118">
    <property type="entry name" value="KDO8-P_Ptase"/>
    <property type="match status" value="1"/>
</dbReference>
<evidence type="ECO:0000256" key="2">
    <source>
        <dbReference type="ARBA" id="ARBA00005893"/>
    </source>
</evidence>
<dbReference type="NCBIfam" id="TIGR01670">
    <property type="entry name" value="KdsC-phosphatas"/>
    <property type="match status" value="1"/>
</dbReference>
<dbReference type="SFLD" id="SFLDS00003">
    <property type="entry name" value="Haloacid_Dehalogenase"/>
    <property type="match status" value="1"/>
</dbReference>
<evidence type="ECO:0000256" key="1">
    <source>
        <dbReference type="ARBA" id="ARBA00001946"/>
    </source>
</evidence>
<protein>
    <submittedName>
        <fullName evidence="8">3-deoxy-D-manno-octulosonate 8-phosphate phosphatase (KDO 8-P phosphatase)</fullName>
    </submittedName>
</protein>
<gene>
    <name evidence="8" type="ORF">EV215_1259</name>
</gene>
<feature type="binding site" evidence="7">
    <location>
        <position position="16"/>
    </location>
    <ligand>
        <name>substrate</name>
    </ligand>
</feature>
<dbReference type="SFLD" id="SFLDG01136">
    <property type="entry name" value="C1.6:_Phosphoserine_Phosphatas"/>
    <property type="match status" value="1"/>
</dbReference>
<evidence type="ECO:0000313" key="9">
    <source>
        <dbReference type="Proteomes" id="UP000294678"/>
    </source>
</evidence>
<dbReference type="EMBL" id="SOBG01000005">
    <property type="protein sequence ID" value="TDT69730.1"/>
    <property type="molecule type" value="Genomic_DNA"/>
</dbReference>
<evidence type="ECO:0000256" key="6">
    <source>
        <dbReference type="ARBA" id="ARBA00022842"/>
    </source>
</evidence>
<comment type="cofactor">
    <cofactor evidence="1 7">
        <name>Mg(2+)</name>
        <dbReference type="ChEBI" id="CHEBI:18420"/>
    </cofactor>
</comment>
<comment type="similarity">
    <text evidence="2">Belongs to the KdsC family.</text>
</comment>
<dbReference type="Gene3D" id="3.40.50.1000">
    <property type="entry name" value="HAD superfamily/HAD-like"/>
    <property type="match status" value="1"/>
</dbReference>
<evidence type="ECO:0000313" key="8">
    <source>
        <dbReference type="EMBL" id="TDT69730.1"/>
    </source>
</evidence>
<sequence length="172" mass="19711">MSRNVENIKFIILDVDGTLTDGKLYYDNNGIETKSFSVKDGFAIVEARELGFKFGIITGRESKIVEKRAKELKFEIIYQGIKNKLEKIDEICNIYNIKYEEIAYMGDDINDIPAIKKVGFTAAPNDADNFIKEQVDFVSTKNGGDGAVREFIEHILKEKNLWKNIIEKYLNK</sequence>
<dbReference type="PANTHER" id="PTHR21485:SF3">
    <property type="entry name" value="N-ACYLNEURAMINATE CYTIDYLYLTRANSFERASE"/>
    <property type="match status" value="1"/>
</dbReference>
<dbReference type="GO" id="GO:0008781">
    <property type="term" value="F:N-acylneuraminate cytidylyltransferase activity"/>
    <property type="evidence" value="ECO:0007669"/>
    <property type="project" value="TreeGrafter"/>
</dbReference>
<dbReference type="NCBIfam" id="TIGR01662">
    <property type="entry name" value="HAD-SF-IIIA"/>
    <property type="match status" value="1"/>
</dbReference>
<proteinExistence type="inferred from homology"/>
<comment type="subunit">
    <text evidence="3">Homotetramer.</text>
</comment>
<dbReference type="GO" id="GO:0016788">
    <property type="term" value="F:hydrolase activity, acting on ester bonds"/>
    <property type="evidence" value="ECO:0007669"/>
    <property type="project" value="InterPro"/>
</dbReference>
<evidence type="ECO:0000256" key="7">
    <source>
        <dbReference type="PIRSR" id="PIRSR006118-2"/>
    </source>
</evidence>
<dbReference type="InterPro" id="IPR023214">
    <property type="entry name" value="HAD_sf"/>
</dbReference>
<evidence type="ECO:0000256" key="4">
    <source>
        <dbReference type="ARBA" id="ARBA00022723"/>
    </source>
</evidence>
<keyword evidence="4 7" id="KW-0479">Metal-binding</keyword>
<evidence type="ECO:0000256" key="5">
    <source>
        <dbReference type="ARBA" id="ARBA00022801"/>
    </source>
</evidence>
<dbReference type="SUPFAM" id="SSF56784">
    <property type="entry name" value="HAD-like"/>
    <property type="match status" value="1"/>
</dbReference>
<dbReference type="RefSeq" id="WP_134113143.1">
    <property type="nucleotide sequence ID" value="NZ_SOBG01000005.1"/>
</dbReference>
<feature type="binding site" evidence="7">
    <location>
        <position position="107"/>
    </location>
    <ligand>
        <name>Mg(2+)</name>
        <dbReference type="ChEBI" id="CHEBI:18420"/>
    </ligand>
</feature>
<dbReference type="Proteomes" id="UP000294678">
    <property type="component" value="Unassembled WGS sequence"/>
</dbReference>
<dbReference type="InterPro" id="IPR010023">
    <property type="entry name" value="KdsC_fam"/>
</dbReference>
<dbReference type="InterPro" id="IPR006549">
    <property type="entry name" value="HAD-SF_hydro_IIIA"/>
</dbReference>